<proteinExistence type="predicted"/>
<evidence type="ECO:0000313" key="2">
    <source>
        <dbReference type="Proteomes" id="UP001151760"/>
    </source>
</evidence>
<dbReference type="Proteomes" id="UP001151760">
    <property type="component" value="Unassembled WGS sequence"/>
</dbReference>
<name>A0ABQ5IDC6_9ASTR</name>
<dbReference type="EMBL" id="BQNB010020576">
    <property type="protein sequence ID" value="GJT97403.1"/>
    <property type="molecule type" value="Genomic_DNA"/>
</dbReference>
<evidence type="ECO:0000313" key="1">
    <source>
        <dbReference type="EMBL" id="GJT97403.1"/>
    </source>
</evidence>
<reference evidence="1" key="2">
    <citation type="submission" date="2022-01" db="EMBL/GenBank/DDBJ databases">
        <authorList>
            <person name="Yamashiro T."/>
            <person name="Shiraishi A."/>
            <person name="Satake H."/>
            <person name="Nakayama K."/>
        </authorList>
    </citation>
    <scope>NUCLEOTIDE SEQUENCE</scope>
</reference>
<organism evidence="1 2">
    <name type="scientific">Tanacetum coccineum</name>
    <dbReference type="NCBI Taxonomy" id="301880"/>
    <lineage>
        <taxon>Eukaryota</taxon>
        <taxon>Viridiplantae</taxon>
        <taxon>Streptophyta</taxon>
        <taxon>Embryophyta</taxon>
        <taxon>Tracheophyta</taxon>
        <taxon>Spermatophyta</taxon>
        <taxon>Magnoliopsida</taxon>
        <taxon>eudicotyledons</taxon>
        <taxon>Gunneridae</taxon>
        <taxon>Pentapetalae</taxon>
        <taxon>asterids</taxon>
        <taxon>campanulids</taxon>
        <taxon>Asterales</taxon>
        <taxon>Asteraceae</taxon>
        <taxon>Asteroideae</taxon>
        <taxon>Anthemideae</taxon>
        <taxon>Anthemidinae</taxon>
        <taxon>Tanacetum</taxon>
    </lineage>
</organism>
<accession>A0ABQ5IDC6</accession>
<protein>
    <submittedName>
        <fullName evidence="1">Acetylornithine deacetylase</fullName>
    </submittedName>
</protein>
<dbReference type="InterPro" id="IPR050072">
    <property type="entry name" value="Peptidase_M20A"/>
</dbReference>
<keyword evidence="2" id="KW-1185">Reference proteome</keyword>
<dbReference type="PANTHER" id="PTHR43808:SF3">
    <property type="entry name" value="ACETYLORNITHINE DEACETYLASE"/>
    <property type="match status" value="1"/>
</dbReference>
<dbReference type="Gene3D" id="3.30.70.360">
    <property type="match status" value="1"/>
</dbReference>
<sequence length="309" mass="35656">MDVQWLCGYRVEGFVPVLNWLLILEIQTRFYIDFPTRPKEQVYDFATPSTMKPTQWTWLSTGSIAPTHDLGFDLPPTVAATKNPTSKIVYDEYNHERYPPGDPCKRAFAYFVLTGGSRPRKHLFLQIFSDPGGGINQIPFDCTISGDVRLTPFYNVEDVIKKLNEYVEDLNTNIEKLPTRGPASKYTLPDENLRGSGKIFVGNQWENIREKSVGNLWQKLLVKNVGNQWENFREKSVGNNRGKFVAKIVGKKYNVGNPWEIVNVPWENQWENIYPRGFLHRNNSVGNPWIRALTHEISHGFYRGKNQFV</sequence>
<reference evidence="1" key="1">
    <citation type="journal article" date="2022" name="Int. J. Mol. Sci.">
        <title>Draft Genome of Tanacetum Coccineum: Genomic Comparison of Closely Related Tanacetum-Family Plants.</title>
        <authorList>
            <person name="Yamashiro T."/>
            <person name="Shiraishi A."/>
            <person name="Nakayama K."/>
            <person name="Satake H."/>
        </authorList>
    </citation>
    <scope>NUCLEOTIDE SEQUENCE</scope>
</reference>
<comment type="caution">
    <text evidence="1">The sequence shown here is derived from an EMBL/GenBank/DDBJ whole genome shotgun (WGS) entry which is preliminary data.</text>
</comment>
<dbReference type="PANTHER" id="PTHR43808">
    <property type="entry name" value="ACETYLORNITHINE DEACETYLASE"/>
    <property type="match status" value="1"/>
</dbReference>
<gene>
    <name evidence="1" type="ORF">Tco_1092921</name>
</gene>